<feature type="region of interest" description="Disordered" evidence="1">
    <location>
        <begin position="30"/>
        <end position="49"/>
    </location>
</feature>
<evidence type="ECO:0000313" key="2">
    <source>
        <dbReference type="EMBL" id="TMQ75740.1"/>
    </source>
</evidence>
<evidence type="ECO:0000313" key="3">
    <source>
        <dbReference type="Proteomes" id="UP000306324"/>
    </source>
</evidence>
<dbReference type="AlphaFoldDB" id="A0A5S4EK54"/>
<evidence type="ECO:0000256" key="1">
    <source>
        <dbReference type="SAM" id="MobiDB-lite"/>
    </source>
</evidence>
<proteinExistence type="predicted"/>
<organism evidence="2 3">
    <name type="scientific">Candidatus Accumulibacter phosphatis</name>
    <dbReference type="NCBI Taxonomy" id="327160"/>
    <lineage>
        <taxon>Bacteria</taxon>
        <taxon>Pseudomonadati</taxon>
        <taxon>Pseudomonadota</taxon>
        <taxon>Betaproteobacteria</taxon>
        <taxon>Candidatus Accumulibacter</taxon>
    </lineage>
</organism>
<gene>
    <name evidence="2" type="ORF">ACCUM_0603</name>
</gene>
<comment type="caution">
    <text evidence="2">The sequence shown here is derived from an EMBL/GenBank/DDBJ whole genome shotgun (WGS) entry which is preliminary data.</text>
</comment>
<dbReference type="EMBL" id="SWAD01000078">
    <property type="protein sequence ID" value="TMQ75740.1"/>
    <property type="molecule type" value="Genomic_DNA"/>
</dbReference>
<accession>A0A5S4EK54</accession>
<reference evidence="2 3" key="1">
    <citation type="submission" date="2019-04" db="EMBL/GenBank/DDBJ databases">
        <title>A novel phosphate-accumulating bacterium identified in bioreactor for phosphate removal from wastewater.</title>
        <authorList>
            <person name="Kotlyarov R.Y."/>
            <person name="Beletsky A.V."/>
            <person name="Kallistova A.Y."/>
            <person name="Dorofeev A.G."/>
            <person name="Nikolaev Y.Y."/>
            <person name="Pimenov N.V."/>
            <person name="Ravin N.V."/>
            <person name="Mardanov A.V."/>
        </authorList>
    </citation>
    <scope>NUCLEOTIDE SEQUENCE [LARGE SCALE GENOMIC DNA]</scope>
    <source>
        <strain evidence="2 3">Bin19</strain>
    </source>
</reference>
<sequence length="49" mass="5507">MVAQQAITKEGKNSIRYHIGIRGAVELASRPKRMDSRPDPCLLRRSQAT</sequence>
<dbReference type="Proteomes" id="UP000306324">
    <property type="component" value="Unassembled WGS sequence"/>
</dbReference>
<protein>
    <submittedName>
        <fullName evidence="2">Uncharacterized protein</fullName>
    </submittedName>
</protein>
<keyword evidence="3" id="KW-1185">Reference proteome</keyword>
<name>A0A5S4EK54_9PROT</name>